<keyword evidence="1" id="KW-0812">Transmembrane</keyword>
<evidence type="ECO:0008006" key="5">
    <source>
        <dbReference type="Google" id="ProtNLM"/>
    </source>
</evidence>
<protein>
    <recommendedName>
        <fullName evidence="5">Integral membrane protein</fullName>
    </recommendedName>
</protein>
<feature type="signal peptide" evidence="2">
    <location>
        <begin position="1"/>
        <end position="20"/>
    </location>
</feature>
<feature type="chain" id="PRO_5012520632" description="Integral membrane protein" evidence="2">
    <location>
        <begin position="21"/>
        <end position="379"/>
    </location>
</feature>
<keyword evidence="4" id="KW-1185">Reference proteome</keyword>
<name>A0A1J4KEH1_9EUKA</name>
<dbReference type="RefSeq" id="XP_068362554.1">
    <property type="nucleotide sequence ID" value="XM_068502105.1"/>
</dbReference>
<feature type="transmembrane region" description="Helical" evidence="1">
    <location>
        <begin position="290"/>
        <end position="310"/>
    </location>
</feature>
<keyword evidence="2" id="KW-0732">Signal</keyword>
<dbReference type="GO" id="GO:0016020">
    <property type="term" value="C:membrane"/>
    <property type="evidence" value="ECO:0007669"/>
    <property type="project" value="TreeGrafter"/>
</dbReference>
<feature type="transmembrane region" description="Helical" evidence="1">
    <location>
        <begin position="330"/>
        <end position="350"/>
    </location>
</feature>
<reference evidence="3" key="1">
    <citation type="submission" date="2016-10" db="EMBL/GenBank/DDBJ databases">
        <authorList>
            <person name="Benchimol M."/>
            <person name="Almeida L.G."/>
            <person name="Vasconcelos A.T."/>
            <person name="Perreira-Neves A."/>
            <person name="Rosa I.A."/>
            <person name="Tasca T."/>
            <person name="Bogo M.R."/>
            <person name="de Souza W."/>
        </authorList>
    </citation>
    <scope>NUCLEOTIDE SEQUENCE [LARGE SCALE GENOMIC DNA]</scope>
    <source>
        <strain evidence="3">K</strain>
    </source>
</reference>
<sequence>MNSQVIIPSLLFICLGVLNALLEKSLYQQEALGLPKYGVHKCSKPHFFCSIGFAGMGCAVFFYILMTKLWPSKFESIKKVSWKQFSEFLIPATFDLMQGTMSSVTIAFVGLSFDYMMRCGTLVGVTIIAKIYFKKKFHTYQWVAIGIIISALIIIGLSSMILADQSSTINVPPKVALSIIFLKFLAQFCYSIKLSYEQYFSQDIKLNPTLVVGLEGSLSTLMEFLIVLPIVHFLPGEEGNGIHEDFFDTIEMMKNSKTVLILMLSGMVWCGVYNVFAVSLTEASSAVTRTLLESFRTFIIWGIQIAIFYICSSSESLKKYSSLGEEWCKGSFLQLGGYIVMIIGILLYYGHPRILISNKRSKKNLNEYIRIESEPNDDM</sequence>
<keyword evidence="1" id="KW-1133">Transmembrane helix</keyword>
<dbReference type="EMBL" id="MLAK01000639">
    <property type="protein sequence ID" value="OHT09418.1"/>
    <property type="molecule type" value="Genomic_DNA"/>
</dbReference>
<feature type="transmembrane region" description="Helical" evidence="1">
    <location>
        <begin position="140"/>
        <end position="163"/>
    </location>
</feature>
<dbReference type="VEuPathDB" id="TrichDB:TRFO_21646"/>
<evidence type="ECO:0000256" key="1">
    <source>
        <dbReference type="SAM" id="Phobius"/>
    </source>
</evidence>
<evidence type="ECO:0000313" key="3">
    <source>
        <dbReference type="EMBL" id="OHT09418.1"/>
    </source>
</evidence>
<feature type="transmembrane region" description="Helical" evidence="1">
    <location>
        <begin position="115"/>
        <end position="133"/>
    </location>
</feature>
<feature type="transmembrane region" description="Helical" evidence="1">
    <location>
        <begin position="259"/>
        <end position="278"/>
    </location>
</feature>
<feature type="transmembrane region" description="Helical" evidence="1">
    <location>
        <begin position="175"/>
        <end position="196"/>
    </location>
</feature>
<dbReference type="PANTHER" id="PTHR13146:SF3">
    <property type="entry name" value="EAMA DOMAIN-CONTAINING PROTEIN"/>
    <property type="match status" value="1"/>
</dbReference>
<keyword evidence="1" id="KW-0472">Membrane</keyword>
<feature type="transmembrane region" description="Helical" evidence="1">
    <location>
        <begin position="208"/>
        <end position="231"/>
    </location>
</feature>
<evidence type="ECO:0000256" key="2">
    <source>
        <dbReference type="SAM" id="SignalP"/>
    </source>
</evidence>
<dbReference type="Proteomes" id="UP000179807">
    <property type="component" value="Unassembled WGS sequence"/>
</dbReference>
<gene>
    <name evidence="3" type="ORF">TRFO_21646</name>
</gene>
<dbReference type="AlphaFoldDB" id="A0A1J4KEH1"/>
<organism evidence="3 4">
    <name type="scientific">Tritrichomonas foetus</name>
    <dbReference type="NCBI Taxonomy" id="1144522"/>
    <lineage>
        <taxon>Eukaryota</taxon>
        <taxon>Metamonada</taxon>
        <taxon>Parabasalia</taxon>
        <taxon>Tritrichomonadida</taxon>
        <taxon>Tritrichomonadidae</taxon>
        <taxon>Tritrichomonas</taxon>
    </lineage>
</organism>
<proteinExistence type="predicted"/>
<dbReference type="GeneID" id="94836809"/>
<dbReference type="PANTHER" id="PTHR13146">
    <property type="match status" value="1"/>
</dbReference>
<comment type="caution">
    <text evidence="3">The sequence shown here is derived from an EMBL/GenBank/DDBJ whole genome shotgun (WGS) entry which is preliminary data.</text>
</comment>
<accession>A0A1J4KEH1</accession>
<evidence type="ECO:0000313" key="4">
    <source>
        <dbReference type="Proteomes" id="UP000179807"/>
    </source>
</evidence>
<feature type="transmembrane region" description="Helical" evidence="1">
    <location>
        <begin position="44"/>
        <end position="67"/>
    </location>
</feature>